<dbReference type="EMBL" id="BJNW01000008">
    <property type="protein sequence ID" value="GEC98992.1"/>
    <property type="molecule type" value="Genomic_DNA"/>
</dbReference>
<name>A0A4Y4D3P3_KOCVA</name>
<sequence length="349" mass="36385">MTSRPRPFAQVDVFSAEPYLGNPVAVVLDGTDLSDEQMARFARWTNLSETTFVLPPTTPEADYRLRIWTPSGELPFAGHPTLGSARAWLAAGNAPHSGDVLVQECAPGLVRIHRSPAATPSSVSEASAASSAPGSTWNDDAAPLAFEAPPTVRTGPLEDDVLRAITTGLGISEADVVAHQWVDNGPGWAAVLLRSDREVLDLEPEFPALGEHKVGVLGPVLREAAQDDSAGSVGSPDSGSFPLAFHSGESGALPSGSLTAADPAHGTEDHSFEVRAFVPGPRGYEDPVTGSLNASLAQWLIRTGRAPSDYVARQGTRLGRRGLVTVTSSGADVLVGGRCTVCVTGSVLL</sequence>
<dbReference type="Proteomes" id="UP000315730">
    <property type="component" value="Unassembled WGS sequence"/>
</dbReference>
<feature type="compositionally biased region" description="Low complexity" evidence="1">
    <location>
        <begin position="116"/>
        <end position="135"/>
    </location>
</feature>
<evidence type="ECO:0000313" key="2">
    <source>
        <dbReference type="EMBL" id="GEC98992.1"/>
    </source>
</evidence>
<dbReference type="RefSeq" id="WP_068467852.1">
    <property type="nucleotide sequence ID" value="NZ_BJNW01000008.1"/>
</dbReference>
<accession>A0A4Y4D3P3</accession>
<evidence type="ECO:0000313" key="3">
    <source>
        <dbReference type="Proteomes" id="UP000315730"/>
    </source>
</evidence>
<dbReference type="InterPro" id="IPR003719">
    <property type="entry name" value="Phenazine_PhzF-like"/>
</dbReference>
<dbReference type="Gene3D" id="3.10.310.10">
    <property type="entry name" value="Diaminopimelate Epimerase, Chain A, domain 1"/>
    <property type="match status" value="2"/>
</dbReference>
<gene>
    <name evidence="2" type="ORF">KVA01_11470</name>
</gene>
<dbReference type="PANTHER" id="PTHR13774">
    <property type="entry name" value="PHENAZINE BIOSYNTHESIS PROTEIN"/>
    <property type="match status" value="1"/>
</dbReference>
<dbReference type="AlphaFoldDB" id="A0A4Y4D3P3"/>
<dbReference type="GO" id="GO:0005737">
    <property type="term" value="C:cytoplasm"/>
    <property type="evidence" value="ECO:0007669"/>
    <property type="project" value="TreeGrafter"/>
</dbReference>
<evidence type="ECO:0000256" key="1">
    <source>
        <dbReference type="SAM" id="MobiDB-lite"/>
    </source>
</evidence>
<protein>
    <submittedName>
        <fullName evidence="2">Phenazine biosynthesis protein PhzF</fullName>
    </submittedName>
</protein>
<dbReference type="PANTHER" id="PTHR13774:SF32">
    <property type="entry name" value="ANTISENSE-ENHANCING SEQUENCE 1"/>
    <property type="match status" value="1"/>
</dbReference>
<feature type="region of interest" description="Disordered" evidence="1">
    <location>
        <begin position="116"/>
        <end position="142"/>
    </location>
</feature>
<keyword evidence="3" id="KW-1185">Reference proteome</keyword>
<proteinExistence type="predicted"/>
<feature type="region of interest" description="Disordered" evidence="1">
    <location>
        <begin position="227"/>
        <end position="246"/>
    </location>
</feature>
<reference evidence="2 3" key="1">
    <citation type="submission" date="2019-06" db="EMBL/GenBank/DDBJ databases">
        <title>Whole genome shotgun sequence of Kocuria varians NBRC 15358.</title>
        <authorList>
            <person name="Hosoyama A."/>
            <person name="Uohara A."/>
            <person name="Ohji S."/>
            <person name="Ichikawa N."/>
        </authorList>
    </citation>
    <scope>NUCLEOTIDE SEQUENCE [LARGE SCALE GENOMIC DNA]</scope>
    <source>
        <strain evidence="2 3">NBRC 15358</strain>
    </source>
</reference>
<dbReference type="GO" id="GO:0016853">
    <property type="term" value="F:isomerase activity"/>
    <property type="evidence" value="ECO:0007669"/>
    <property type="project" value="TreeGrafter"/>
</dbReference>
<dbReference type="NCBIfam" id="TIGR00654">
    <property type="entry name" value="PhzF_family"/>
    <property type="match status" value="1"/>
</dbReference>
<organism evidence="2 3">
    <name type="scientific">Kocuria varians</name>
    <name type="common">Micrococcus varians</name>
    <dbReference type="NCBI Taxonomy" id="1272"/>
    <lineage>
        <taxon>Bacteria</taxon>
        <taxon>Bacillati</taxon>
        <taxon>Actinomycetota</taxon>
        <taxon>Actinomycetes</taxon>
        <taxon>Micrococcales</taxon>
        <taxon>Micrococcaceae</taxon>
        <taxon>Kocuria</taxon>
    </lineage>
</organism>
<dbReference type="SUPFAM" id="SSF54506">
    <property type="entry name" value="Diaminopimelate epimerase-like"/>
    <property type="match status" value="1"/>
</dbReference>
<dbReference type="Pfam" id="PF02567">
    <property type="entry name" value="PhzC-PhzF"/>
    <property type="match status" value="1"/>
</dbReference>
<dbReference type="STRING" id="1272.GCA_900014985_00651"/>
<dbReference type="OrthoDB" id="9788221at2"/>
<comment type="caution">
    <text evidence="2">The sequence shown here is derived from an EMBL/GenBank/DDBJ whole genome shotgun (WGS) entry which is preliminary data.</text>
</comment>